<keyword evidence="2 5" id="KW-0238">DNA-binding</keyword>
<accession>A0A1B8TSC9</accession>
<dbReference type="SUPFAM" id="SSF46689">
    <property type="entry name" value="Homeodomain-like"/>
    <property type="match status" value="1"/>
</dbReference>
<evidence type="ECO:0000256" key="2">
    <source>
        <dbReference type="ARBA" id="ARBA00023125"/>
    </source>
</evidence>
<dbReference type="AlphaFoldDB" id="A0A1B8TSC9"/>
<sequence>MESLNNTDDSSKKKNSGNSGIWWHKNNLGPLKKLPYIMQFGCMKFSKVRMDETMLPHLNDGIEIHFVNSGKYKWVVDENEIELLPESLSITTPWQLNGSSTGKMDIGKINWIVIKPEEFDLKKPLKLGSWSKLTKEFQENLGTMMINENTLVLEKTKVFKKYFVELQNELLNQEEGFEIMVGNIIENFFIDLHRHLSFRKQKTDEDDHFIEKLTQLVTNDLNKKWIIDDLAYKFGMGKTKFTYEVKKLTGYPPNSFIINLKIEKAIDLIKNNKEMNMSDIAFACGFSSLQHFTSTFSQRVGISPGKYKS</sequence>
<gene>
    <name evidence="5" type="ORF">LPB3_10530</name>
</gene>
<dbReference type="PRINTS" id="PR00032">
    <property type="entry name" value="HTHARAC"/>
</dbReference>
<dbReference type="PANTHER" id="PTHR43280:SF2">
    <property type="entry name" value="HTH-TYPE TRANSCRIPTIONAL REGULATOR EXSA"/>
    <property type="match status" value="1"/>
</dbReference>
<dbReference type="EMBL" id="LSFM01000023">
    <property type="protein sequence ID" value="OBY62587.1"/>
    <property type="molecule type" value="Genomic_DNA"/>
</dbReference>
<evidence type="ECO:0000313" key="5">
    <source>
        <dbReference type="EMBL" id="OBY62587.1"/>
    </source>
</evidence>
<dbReference type="RefSeq" id="WP_065319573.1">
    <property type="nucleotide sequence ID" value="NZ_CP017477.1"/>
</dbReference>
<dbReference type="STRING" id="1774273.LPB03_10520"/>
<proteinExistence type="predicted"/>
<dbReference type="Pfam" id="PF12833">
    <property type="entry name" value="HTH_18"/>
    <property type="match status" value="1"/>
</dbReference>
<keyword evidence="6" id="KW-1185">Reference proteome</keyword>
<dbReference type="Gene3D" id="1.10.10.60">
    <property type="entry name" value="Homeodomain-like"/>
    <property type="match status" value="2"/>
</dbReference>
<evidence type="ECO:0000256" key="1">
    <source>
        <dbReference type="ARBA" id="ARBA00023015"/>
    </source>
</evidence>
<protein>
    <submittedName>
        <fullName evidence="5">DNA-binding protein</fullName>
    </submittedName>
</protein>
<organism evidence="5 6">
    <name type="scientific">Polaribacter vadi</name>
    <dbReference type="NCBI Taxonomy" id="1774273"/>
    <lineage>
        <taxon>Bacteria</taxon>
        <taxon>Pseudomonadati</taxon>
        <taxon>Bacteroidota</taxon>
        <taxon>Flavobacteriia</taxon>
        <taxon>Flavobacteriales</taxon>
        <taxon>Flavobacteriaceae</taxon>
    </lineage>
</organism>
<dbReference type="InterPro" id="IPR018062">
    <property type="entry name" value="HTH_AraC-typ_CS"/>
</dbReference>
<dbReference type="InterPro" id="IPR018060">
    <property type="entry name" value="HTH_AraC"/>
</dbReference>
<dbReference type="OrthoDB" id="1157557at2"/>
<evidence type="ECO:0000256" key="3">
    <source>
        <dbReference type="ARBA" id="ARBA00023163"/>
    </source>
</evidence>
<reference evidence="6" key="1">
    <citation type="submission" date="2016-02" db="EMBL/GenBank/DDBJ databases">
        <authorList>
            <person name="Shin S.-K."/>
            <person name="Yi H."/>
            <person name="Kim E."/>
        </authorList>
    </citation>
    <scope>NUCLEOTIDE SEQUENCE [LARGE SCALE GENOMIC DNA]</scope>
    <source>
        <strain evidence="6">LPB0003</strain>
    </source>
</reference>
<keyword evidence="1" id="KW-0805">Transcription regulation</keyword>
<dbReference type="Proteomes" id="UP000092584">
    <property type="component" value="Unassembled WGS sequence"/>
</dbReference>
<feature type="domain" description="HTH araC/xylS-type" evidence="4">
    <location>
        <begin position="211"/>
        <end position="309"/>
    </location>
</feature>
<keyword evidence="3" id="KW-0804">Transcription</keyword>
<dbReference type="PROSITE" id="PS01124">
    <property type="entry name" value="HTH_ARAC_FAMILY_2"/>
    <property type="match status" value="1"/>
</dbReference>
<evidence type="ECO:0000259" key="4">
    <source>
        <dbReference type="PROSITE" id="PS01124"/>
    </source>
</evidence>
<name>A0A1B8TSC9_9FLAO</name>
<dbReference type="PANTHER" id="PTHR43280">
    <property type="entry name" value="ARAC-FAMILY TRANSCRIPTIONAL REGULATOR"/>
    <property type="match status" value="1"/>
</dbReference>
<dbReference type="GO" id="GO:0003700">
    <property type="term" value="F:DNA-binding transcription factor activity"/>
    <property type="evidence" value="ECO:0007669"/>
    <property type="project" value="InterPro"/>
</dbReference>
<evidence type="ECO:0000313" key="6">
    <source>
        <dbReference type="Proteomes" id="UP000092584"/>
    </source>
</evidence>
<dbReference type="KEGG" id="pob:LPB03_10520"/>
<dbReference type="GO" id="GO:0043565">
    <property type="term" value="F:sequence-specific DNA binding"/>
    <property type="evidence" value="ECO:0007669"/>
    <property type="project" value="InterPro"/>
</dbReference>
<dbReference type="SMART" id="SM00342">
    <property type="entry name" value="HTH_ARAC"/>
    <property type="match status" value="1"/>
</dbReference>
<dbReference type="PROSITE" id="PS00041">
    <property type="entry name" value="HTH_ARAC_FAMILY_1"/>
    <property type="match status" value="1"/>
</dbReference>
<comment type="caution">
    <text evidence="5">The sequence shown here is derived from an EMBL/GenBank/DDBJ whole genome shotgun (WGS) entry which is preliminary data.</text>
</comment>
<dbReference type="InterPro" id="IPR020449">
    <property type="entry name" value="Tscrpt_reg_AraC-type_HTH"/>
</dbReference>
<dbReference type="InterPro" id="IPR009057">
    <property type="entry name" value="Homeodomain-like_sf"/>
</dbReference>